<feature type="compositionally biased region" description="Acidic residues" evidence="1">
    <location>
        <begin position="64"/>
        <end position="80"/>
    </location>
</feature>
<dbReference type="EMBL" id="CM002288">
    <property type="protein sequence ID" value="ESW33877.1"/>
    <property type="molecule type" value="Genomic_DNA"/>
</dbReference>
<proteinExistence type="predicted"/>
<dbReference type="Gramene" id="ESW33877">
    <property type="protein sequence ID" value="ESW33877"/>
    <property type="gene ID" value="PHAVU_001G105900g"/>
</dbReference>
<organism evidence="2 3">
    <name type="scientific">Phaseolus vulgaris</name>
    <name type="common">Kidney bean</name>
    <name type="synonym">French bean</name>
    <dbReference type="NCBI Taxonomy" id="3885"/>
    <lineage>
        <taxon>Eukaryota</taxon>
        <taxon>Viridiplantae</taxon>
        <taxon>Streptophyta</taxon>
        <taxon>Embryophyta</taxon>
        <taxon>Tracheophyta</taxon>
        <taxon>Spermatophyta</taxon>
        <taxon>Magnoliopsida</taxon>
        <taxon>eudicotyledons</taxon>
        <taxon>Gunneridae</taxon>
        <taxon>Pentapetalae</taxon>
        <taxon>rosids</taxon>
        <taxon>fabids</taxon>
        <taxon>Fabales</taxon>
        <taxon>Fabaceae</taxon>
        <taxon>Papilionoideae</taxon>
        <taxon>50 kb inversion clade</taxon>
        <taxon>NPAAA clade</taxon>
        <taxon>indigoferoid/millettioid clade</taxon>
        <taxon>Phaseoleae</taxon>
        <taxon>Phaseolus</taxon>
    </lineage>
</organism>
<keyword evidence="3" id="KW-1185">Reference proteome</keyword>
<evidence type="ECO:0000313" key="3">
    <source>
        <dbReference type="Proteomes" id="UP000000226"/>
    </source>
</evidence>
<dbReference type="Proteomes" id="UP000000226">
    <property type="component" value="Chromosome 1"/>
</dbReference>
<feature type="compositionally biased region" description="Acidic residues" evidence="1">
    <location>
        <begin position="98"/>
        <end position="112"/>
    </location>
</feature>
<protein>
    <submittedName>
        <fullName evidence="2">Uncharacterized protein</fullName>
    </submittedName>
</protein>
<accession>V7CUN6</accession>
<dbReference type="STRING" id="3885.V7CUN6"/>
<evidence type="ECO:0000256" key="1">
    <source>
        <dbReference type="SAM" id="MobiDB-lite"/>
    </source>
</evidence>
<sequence length="112" mass="12896">MIGKSFEALSGVEQLQSLKSKVNFDRLGELFNELEKTDDPKKEKKARLDPPLDNHDNLQSFEDKNDDEMGSVDEFEDDMGEMYQNGLSTDNNIADAYYPEDDGYGYNDDDYY</sequence>
<reference evidence="3" key="1">
    <citation type="journal article" date="2014" name="Nat. Genet.">
        <title>A reference genome for common bean and genome-wide analysis of dual domestications.</title>
        <authorList>
            <person name="Schmutz J."/>
            <person name="McClean P.E."/>
            <person name="Mamidi S."/>
            <person name="Wu G.A."/>
            <person name="Cannon S.B."/>
            <person name="Grimwood J."/>
            <person name="Jenkins J."/>
            <person name="Shu S."/>
            <person name="Song Q."/>
            <person name="Chavarro C."/>
            <person name="Torres-Torres M."/>
            <person name="Geffroy V."/>
            <person name="Moghaddam S.M."/>
            <person name="Gao D."/>
            <person name="Abernathy B."/>
            <person name="Barry K."/>
            <person name="Blair M."/>
            <person name="Brick M.A."/>
            <person name="Chovatia M."/>
            <person name="Gepts P."/>
            <person name="Goodstein D.M."/>
            <person name="Gonzales M."/>
            <person name="Hellsten U."/>
            <person name="Hyten D.L."/>
            <person name="Jia G."/>
            <person name="Kelly J.D."/>
            <person name="Kudrna D."/>
            <person name="Lee R."/>
            <person name="Richard M.M."/>
            <person name="Miklas P.N."/>
            <person name="Osorno J.M."/>
            <person name="Rodrigues J."/>
            <person name="Thareau V."/>
            <person name="Urrea C.A."/>
            <person name="Wang M."/>
            <person name="Yu Y."/>
            <person name="Zhang M."/>
            <person name="Wing R.A."/>
            <person name="Cregan P.B."/>
            <person name="Rokhsar D.S."/>
            <person name="Jackson S.A."/>
        </authorList>
    </citation>
    <scope>NUCLEOTIDE SEQUENCE [LARGE SCALE GENOMIC DNA]</scope>
    <source>
        <strain evidence="3">cv. G19833</strain>
    </source>
</reference>
<feature type="region of interest" description="Disordered" evidence="1">
    <location>
        <begin position="32"/>
        <end position="112"/>
    </location>
</feature>
<feature type="compositionally biased region" description="Basic and acidic residues" evidence="1">
    <location>
        <begin position="32"/>
        <end position="56"/>
    </location>
</feature>
<dbReference type="AlphaFoldDB" id="V7CUN6"/>
<gene>
    <name evidence="2" type="ORF">PHAVU_001G105900g</name>
</gene>
<evidence type="ECO:0000313" key="2">
    <source>
        <dbReference type="EMBL" id="ESW33877.1"/>
    </source>
</evidence>
<name>V7CUN6_PHAVU</name>
<dbReference type="OrthoDB" id="511529at2759"/>